<accession>A0A4C1ZC29</accession>
<dbReference type="OrthoDB" id="10056483at2759"/>
<keyword evidence="1" id="KW-0548">Nucleotidyltransferase</keyword>
<dbReference type="AlphaFoldDB" id="A0A4C1ZC29"/>
<protein>
    <submittedName>
        <fullName evidence="1">RNA-directed DNA polymerase from mobile element jockey</fullName>
    </submittedName>
</protein>
<dbReference type="GO" id="GO:0003964">
    <property type="term" value="F:RNA-directed DNA polymerase activity"/>
    <property type="evidence" value="ECO:0007669"/>
    <property type="project" value="UniProtKB-KW"/>
</dbReference>
<proteinExistence type="predicted"/>
<name>A0A4C1ZC29_EUMVA</name>
<dbReference type="EMBL" id="BGZK01001776">
    <property type="protein sequence ID" value="GBP86136.1"/>
    <property type="molecule type" value="Genomic_DNA"/>
</dbReference>
<evidence type="ECO:0000313" key="2">
    <source>
        <dbReference type="Proteomes" id="UP000299102"/>
    </source>
</evidence>
<organism evidence="1 2">
    <name type="scientific">Eumeta variegata</name>
    <name type="common">Bagworm moth</name>
    <name type="synonym">Eumeta japonica</name>
    <dbReference type="NCBI Taxonomy" id="151549"/>
    <lineage>
        <taxon>Eukaryota</taxon>
        <taxon>Metazoa</taxon>
        <taxon>Ecdysozoa</taxon>
        <taxon>Arthropoda</taxon>
        <taxon>Hexapoda</taxon>
        <taxon>Insecta</taxon>
        <taxon>Pterygota</taxon>
        <taxon>Neoptera</taxon>
        <taxon>Endopterygota</taxon>
        <taxon>Lepidoptera</taxon>
        <taxon>Glossata</taxon>
        <taxon>Ditrysia</taxon>
        <taxon>Tineoidea</taxon>
        <taxon>Psychidae</taxon>
        <taxon>Oiketicinae</taxon>
        <taxon>Eumeta</taxon>
    </lineage>
</organism>
<keyword evidence="2" id="KW-1185">Reference proteome</keyword>
<dbReference type="PANTHER" id="PTHR33332">
    <property type="entry name" value="REVERSE TRANSCRIPTASE DOMAIN-CONTAINING PROTEIN"/>
    <property type="match status" value="1"/>
</dbReference>
<comment type="caution">
    <text evidence="1">The sequence shown here is derived from an EMBL/GenBank/DDBJ whole genome shotgun (WGS) entry which is preliminary data.</text>
</comment>
<dbReference type="Proteomes" id="UP000299102">
    <property type="component" value="Unassembled WGS sequence"/>
</dbReference>
<gene>
    <name evidence="1" type="primary">pol</name>
    <name evidence="1" type="ORF">EVAR_62298_1</name>
</gene>
<sequence>MHMYPARYPKGPAPIIGIGKEKDPSASYMQAHTIGNYALACCNVLRDDEASLRMPHLFIATLAKEEEKSNQSRRFWQSSYPPSVASAPAAYRRMPKHPEAFSRLPIQQPQVYRSVYCYLPPKILSRIDTDNGRRAKVELAVFADDTALYTLDAQPKALTRLQTAIDILDDWFRKWRVEVNPEKRAAMYFSKVRSQTPRPLKLFDRPDSWVTKVKYLEVTLDPKLNFNKHIKHVRDKAAFYLGRLYSMINAQSKLVNIENKVMLFKTCIRPVLTYAGVVFANMLSYKILVIQNRFVRTAIDTLCSRPRKSLHVDPPDIHHSCESDRYRVYLRHPNNEGCRRGRGYRLLRAKSGPAYAKISCRLAHVSRGFQLNLDRSPKHANRRSGGDCHLPYQRRALDCSSRRGCRRVLPPALTTDLYMDYLIHMAIESIVGMLTALKLAVFELQTLVLILYQLVAVVHLRSGDPVSPPIGPWGQCPLREDRSGKSISSCLKAACSHETSYPHPQARKWCLPRNTSKGKHKSLVLMTHEGSVSLETMLCSEIRLMPARAAKPRRRRPDDDVNQSPDFVNADVDLSILYDRLRSFTSISTFRKIPVPACRAFDILGSRMTVMVSEERFWSRFLHFEKTENASGEASFVSLMDTLTMDLGRVHSNFSAFF</sequence>
<reference evidence="1 2" key="1">
    <citation type="journal article" date="2019" name="Commun. Biol.">
        <title>The bagworm genome reveals a unique fibroin gene that provides high tensile strength.</title>
        <authorList>
            <person name="Kono N."/>
            <person name="Nakamura H."/>
            <person name="Ohtoshi R."/>
            <person name="Tomita M."/>
            <person name="Numata K."/>
            <person name="Arakawa K."/>
        </authorList>
    </citation>
    <scope>NUCLEOTIDE SEQUENCE [LARGE SCALE GENOMIC DNA]</scope>
</reference>
<evidence type="ECO:0000313" key="1">
    <source>
        <dbReference type="EMBL" id="GBP86136.1"/>
    </source>
</evidence>
<dbReference type="STRING" id="151549.A0A4C1ZC29"/>
<keyword evidence="1" id="KW-0695">RNA-directed DNA polymerase</keyword>
<keyword evidence="1" id="KW-0808">Transferase</keyword>